<dbReference type="InterPro" id="IPR000727">
    <property type="entry name" value="T_SNARE_dom"/>
</dbReference>
<comment type="function">
    <text evidence="21">SNAREs, soluble N-ethylmaleimide-sensitive factor-attachment protein receptors, are essential proteins for fusion of cellular membranes. SNAREs localized on opposing membranes assemble to form a trans-SNARE complex, an extended, parallel four alpha-helical bundle that drives membrane fusion. STX17 is a SNARE of the autophagosome involved in autophagy through the direct control of autophagosome membrane fusion with the lysosome membrane. May also play a role in the early secretory pathway where it may maintain the architecture of the endoplasmic reticulum-Golgi intermediate compartment/ERGIC and Golgi and/or regulate transport between the endoplasmic reticulum, the ERGIC and the Golgi.</text>
</comment>
<evidence type="ECO:0000256" key="14">
    <source>
        <dbReference type="ARBA" id="ARBA00022990"/>
    </source>
</evidence>
<evidence type="ECO:0000256" key="21">
    <source>
        <dbReference type="ARBA" id="ARBA00055921"/>
    </source>
</evidence>
<evidence type="ECO:0000256" key="19">
    <source>
        <dbReference type="ARBA" id="ARBA00023228"/>
    </source>
</evidence>
<dbReference type="SUPFAM" id="SSF47661">
    <property type="entry name" value="t-snare proteins"/>
    <property type="match status" value="1"/>
</dbReference>
<evidence type="ECO:0000256" key="22">
    <source>
        <dbReference type="ARBA" id="ARBA00060365"/>
    </source>
</evidence>
<dbReference type="GO" id="GO:0005829">
    <property type="term" value="C:cytosol"/>
    <property type="evidence" value="ECO:0007669"/>
    <property type="project" value="UniProtKB-SubCell"/>
</dbReference>
<dbReference type="AlphaFoldDB" id="A0A3Q1ETR8"/>
<dbReference type="Gene3D" id="1.20.5.110">
    <property type="match status" value="1"/>
</dbReference>
<evidence type="ECO:0000256" key="2">
    <source>
        <dbReference type="ARBA" id="ARBA00004457"/>
    </source>
</evidence>
<dbReference type="InterPro" id="IPR010989">
    <property type="entry name" value="SNARE"/>
</dbReference>
<evidence type="ECO:0000256" key="16">
    <source>
        <dbReference type="ARBA" id="ARBA00023054"/>
    </source>
</evidence>
<dbReference type="STRING" id="80966.ENSAPOP00000007077"/>
<evidence type="ECO:0000256" key="6">
    <source>
        <dbReference type="ARBA" id="ARBA00009063"/>
    </source>
</evidence>
<evidence type="ECO:0000256" key="15">
    <source>
        <dbReference type="ARBA" id="ARBA00023006"/>
    </source>
</evidence>
<evidence type="ECO:0000256" key="24">
    <source>
        <dbReference type="ARBA" id="ARBA00093444"/>
    </source>
</evidence>
<keyword evidence="17" id="KW-0496">Mitochondrion</keyword>
<feature type="transmembrane region" description="Helical" evidence="27">
    <location>
        <begin position="246"/>
        <end position="266"/>
    </location>
</feature>
<comment type="subcellular location">
    <subcellularLocation>
        <location evidence="24">Autolysosome membrane</location>
        <topology evidence="24">Multi-pass membrane protein</topology>
    </subcellularLocation>
    <subcellularLocation>
        <location evidence="3">Cytoplasm</location>
        <location evidence="3">Cytosol</location>
    </subcellularLocation>
    <subcellularLocation>
        <location evidence="5">Cytoplasmic vesicle</location>
        <location evidence="5">COPII-coated vesicle membrane</location>
        <topology evidence="5">Multi-pass membrane protein</topology>
    </subcellularLocation>
    <subcellularLocation>
        <location evidence="4">Cytoplasmic vesicle</location>
        <location evidence="4">Autophagosome membrane</location>
        <topology evidence="4">Multi-pass membrane protein</topology>
    </subcellularLocation>
    <subcellularLocation>
        <location evidence="2">Endoplasmic reticulum-Golgi intermediate compartment membrane</location>
        <topology evidence="2">Multi-pass membrane protein</topology>
    </subcellularLocation>
    <subcellularLocation>
        <location evidence="1">Mitochondrion membrane</location>
        <topology evidence="1">Multi-pass membrane protein</topology>
    </subcellularLocation>
    <subcellularLocation>
        <location evidence="22">Smooth endoplasmic reticulum membrane</location>
        <topology evidence="22">Multi-pass membrane protein</topology>
    </subcellularLocation>
</comment>
<dbReference type="PROSITE" id="PS00914">
    <property type="entry name" value="SYNTAXIN"/>
    <property type="match status" value="1"/>
</dbReference>
<keyword evidence="8" id="KW-0963">Cytoplasm</keyword>
<dbReference type="Proteomes" id="UP000257200">
    <property type="component" value="Unplaced"/>
</dbReference>
<name>A0A3Q1ETR8_9TELE</name>
<evidence type="ECO:0000256" key="11">
    <source>
        <dbReference type="ARBA" id="ARBA00022824"/>
    </source>
</evidence>
<dbReference type="GO" id="GO:0000421">
    <property type="term" value="C:autophagosome membrane"/>
    <property type="evidence" value="ECO:0007669"/>
    <property type="project" value="UniProtKB-SubCell"/>
</dbReference>
<dbReference type="FunFam" id="1.20.5.110:FF:000046">
    <property type="entry name" value="syntaxin-17 isoform X1"/>
    <property type="match status" value="1"/>
</dbReference>
<dbReference type="GO" id="GO:0006886">
    <property type="term" value="P:intracellular protein transport"/>
    <property type="evidence" value="ECO:0007669"/>
    <property type="project" value="InterPro"/>
</dbReference>
<dbReference type="InterPro" id="IPR059001">
    <property type="entry name" value="STX17_N"/>
</dbReference>
<feature type="region of interest" description="Disordered" evidence="26">
    <location>
        <begin position="112"/>
        <end position="143"/>
    </location>
</feature>
<dbReference type="PANTHER" id="PTHR19957:SF139">
    <property type="entry name" value="SYNTAXIN-17"/>
    <property type="match status" value="1"/>
</dbReference>
<keyword evidence="30" id="KW-1185">Reference proteome</keyword>
<feature type="domain" description="T-SNARE coiled-coil homology" evidence="28">
    <location>
        <begin position="153"/>
        <end position="215"/>
    </location>
</feature>
<dbReference type="CDD" id="cd15846">
    <property type="entry name" value="SNARE_syntaxin17"/>
    <property type="match status" value="1"/>
</dbReference>
<keyword evidence="18 27" id="KW-0472">Membrane</keyword>
<keyword evidence="20" id="KW-0968">Cytoplasmic vesicle</keyword>
<dbReference type="GO" id="GO:0012507">
    <property type="term" value="C:ER to Golgi transport vesicle membrane"/>
    <property type="evidence" value="ECO:0007669"/>
    <property type="project" value="UniProtKB-SubCell"/>
</dbReference>
<keyword evidence="9" id="KW-0597">Phosphoprotein</keyword>
<dbReference type="GeneID" id="110950424"/>
<keyword evidence="11" id="KW-0256">Endoplasmic reticulum</keyword>
<dbReference type="PROSITE" id="PS50192">
    <property type="entry name" value="T_SNARE"/>
    <property type="match status" value="1"/>
</dbReference>
<keyword evidence="19" id="KW-0458">Lysosome</keyword>
<feature type="transmembrane region" description="Helical" evidence="27">
    <location>
        <begin position="220"/>
        <end position="240"/>
    </location>
</feature>
<dbReference type="InterPro" id="IPR045242">
    <property type="entry name" value="Syntaxin"/>
</dbReference>
<sequence>MAEEANKLTLRRLEAPIHKFIKVALPTDLERLQKHHSNILKYQHSQQWERLHHEHINASRTVQQLRANIKEMEKLCSRVRAEDAAALEALVRPVRDRASAAAQDFLLLHSNPVAAPPPAAQTSSCGSGGRHADDEVDEEPASGRQIQLHLPEIPAEQSAAESWDNLEEDLKELSGLVTEFSLLVHSQQEKIDSIEDNVNTAAANVEEGTKSLGKAVGYKLAVLPVAGALLGGVLGGPLGLLAGFKAAGVAAALGGGALGFAGGNLVQKHRRGLLDLQMKQLTAPPPPDEPEPSKDK</sequence>
<reference evidence="29" key="2">
    <citation type="submission" date="2025-09" db="UniProtKB">
        <authorList>
            <consortium name="Ensembl"/>
        </authorList>
    </citation>
    <scope>IDENTIFICATION</scope>
</reference>
<dbReference type="RefSeq" id="XP_022048687.1">
    <property type="nucleotide sequence ID" value="XM_022192995.2"/>
</dbReference>
<evidence type="ECO:0000256" key="4">
    <source>
        <dbReference type="ARBA" id="ARBA00004542"/>
    </source>
</evidence>
<keyword evidence="12" id="KW-0931">ER-Golgi transport</keyword>
<evidence type="ECO:0000256" key="26">
    <source>
        <dbReference type="SAM" id="MobiDB-lite"/>
    </source>
</evidence>
<dbReference type="CTD" id="55014"/>
<accession>A0A3Q1ETR8</accession>
<feature type="coiled-coil region" evidence="25">
    <location>
        <begin position="55"/>
        <end position="82"/>
    </location>
</feature>
<dbReference type="GO" id="GO:0006914">
    <property type="term" value="P:autophagy"/>
    <property type="evidence" value="ECO:0007669"/>
    <property type="project" value="UniProtKB-KW"/>
</dbReference>
<evidence type="ECO:0000256" key="8">
    <source>
        <dbReference type="ARBA" id="ARBA00022490"/>
    </source>
</evidence>
<dbReference type="Pfam" id="PF26585">
    <property type="entry name" value="STX17_N"/>
    <property type="match status" value="1"/>
</dbReference>
<evidence type="ECO:0000256" key="23">
    <source>
        <dbReference type="ARBA" id="ARBA00069804"/>
    </source>
</evidence>
<evidence type="ECO:0000313" key="30">
    <source>
        <dbReference type="Proteomes" id="UP000257200"/>
    </source>
</evidence>
<evidence type="ECO:0000259" key="28">
    <source>
        <dbReference type="PROSITE" id="PS50192"/>
    </source>
</evidence>
<keyword evidence="14" id="KW-0007">Acetylation</keyword>
<organism evidence="29 30">
    <name type="scientific">Acanthochromis polyacanthus</name>
    <name type="common">spiny chromis</name>
    <dbReference type="NCBI Taxonomy" id="80966"/>
    <lineage>
        <taxon>Eukaryota</taxon>
        <taxon>Metazoa</taxon>
        <taxon>Chordata</taxon>
        <taxon>Craniata</taxon>
        <taxon>Vertebrata</taxon>
        <taxon>Euteleostomi</taxon>
        <taxon>Actinopterygii</taxon>
        <taxon>Neopterygii</taxon>
        <taxon>Teleostei</taxon>
        <taxon>Neoteleostei</taxon>
        <taxon>Acanthomorphata</taxon>
        <taxon>Ovalentaria</taxon>
        <taxon>Pomacentridae</taxon>
        <taxon>Acanthochromis</taxon>
    </lineage>
</organism>
<evidence type="ECO:0000256" key="3">
    <source>
        <dbReference type="ARBA" id="ARBA00004514"/>
    </source>
</evidence>
<evidence type="ECO:0000256" key="18">
    <source>
        <dbReference type="ARBA" id="ARBA00023136"/>
    </source>
</evidence>
<evidence type="ECO:0000256" key="25">
    <source>
        <dbReference type="SAM" id="Coils"/>
    </source>
</evidence>
<dbReference type="GO" id="GO:0005886">
    <property type="term" value="C:plasma membrane"/>
    <property type="evidence" value="ECO:0007669"/>
    <property type="project" value="TreeGrafter"/>
</dbReference>
<evidence type="ECO:0000256" key="27">
    <source>
        <dbReference type="SAM" id="Phobius"/>
    </source>
</evidence>
<comment type="similarity">
    <text evidence="6">Belongs to the syntaxin family.</text>
</comment>
<dbReference type="GO" id="GO:0031966">
    <property type="term" value="C:mitochondrial membrane"/>
    <property type="evidence" value="ECO:0007669"/>
    <property type="project" value="UniProtKB-SubCell"/>
</dbReference>
<evidence type="ECO:0000256" key="1">
    <source>
        <dbReference type="ARBA" id="ARBA00004225"/>
    </source>
</evidence>
<protein>
    <recommendedName>
        <fullName evidence="23">Syntaxin-17</fullName>
    </recommendedName>
</protein>
<evidence type="ECO:0000256" key="12">
    <source>
        <dbReference type="ARBA" id="ARBA00022892"/>
    </source>
</evidence>
<dbReference type="GO" id="GO:0006906">
    <property type="term" value="P:vesicle fusion"/>
    <property type="evidence" value="ECO:0007669"/>
    <property type="project" value="TreeGrafter"/>
</dbReference>
<evidence type="ECO:0000256" key="13">
    <source>
        <dbReference type="ARBA" id="ARBA00022989"/>
    </source>
</evidence>
<keyword evidence="15" id="KW-0072">Autophagy</keyword>
<keyword evidence="7" id="KW-0813">Transport</keyword>
<dbReference type="SMART" id="SM00397">
    <property type="entry name" value="t_SNARE"/>
    <property type="match status" value="1"/>
</dbReference>
<evidence type="ECO:0000313" key="29">
    <source>
        <dbReference type="Ensembl" id="ENSAPOP00000007077.1"/>
    </source>
</evidence>
<reference evidence="29" key="1">
    <citation type="submission" date="2025-08" db="UniProtKB">
        <authorList>
            <consortium name="Ensembl"/>
        </authorList>
    </citation>
    <scope>IDENTIFICATION</scope>
</reference>
<dbReference type="GO" id="GO:0005484">
    <property type="term" value="F:SNAP receptor activity"/>
    <property type="evidence" value="ECO:0007669"/>
    <property type="project" value="InterPro"/>
</dbReference>
<dbReference type="InterPro" id="IPR006012">
    <property type="entry name" value="Syntaxin/epimorphin_CS"/>
</dbReference>
<proteinExistence type="inferred from homology"/>
<dbReference type="FunCoup" id="A0A3Q1ETR8">
    <property type="interactions" value="778"/>
</dbReference>
<evidence type="ECO:0000256" key="10">
    <source>
        <dbReference type="ARBA" id="ARBA00022692"/>
    </source>
</evidence>
<dbReference type="GO" id="GO:0006887">
    <property type="term" value="P:exocytosis"/>
    <property type="evidence" value="ECO:0007669"/>
    <property type="project" value="TreeGrafter"/>
</dbReference>
<dbReference type="GO" id="GO:0033116">
    <property type="term" value="C:endoplasmic reticulum-Golgi intermediate compartment membrane"/>
    <property type="evidence" value="ECO:0007669"/>
    <property type="project" value="UniProtKB-SubCell"/>
</dbReference>
<dbReference type="InParanoid" id="A0A3Q1ETR8"/>
<dbReference type="OrthoDB" id="10035606at2759"/>
<dbReference type="PANTHER" id="PTHR19957">
    <property type="entry name" value="SYNTAXIN"/>
    <property type="match status" value="1"/>
</dbReference>
<dbReference type="GO" id="GO:0000149">
    <property type="term" value="F:SNARE binding"/>
    <property type="evidence" value="ECO:0007669"/>
    <property type="project" value="TreeGrafter"/>
</dbReference>
<dbReference type="GeneTree" id="ENSGT01000000214440"/>
<keyword evidence="13 27" id="KW-1133">Transmembrane helix</keyword>
<dbReference type="GO" id="GO:0030868">
    <property type="term" value="C:smooth endoplasmic reticulum membrane"/>
    <property type="evidence" value="ECO:0007669"/>
    <property type="project" value="UniProtKB-SubCell"/>
</dbReference>
<evidence type="ECO:0000256" key="5">
    <source>
        <dbReference type="ARBA" id="ARBA00004557"/>
    </source>
</evidence>
<keyword evidence="10 27" id="KW-0812">Transmembrane</keyword>
<dbReference type="GO" id="GO:0120281">
    <property type="term" value="C:autolysosome membrane"/>
    <property type="evidence" value="ECO:0007669"/>
    <property type="project" value="UniProtKB-SubCell"/>
</dbReference>
<evidence type="ECO:0000256" key="7">
    <source>
        <dbReference type="ARBA" id="ARBA00022448"/>
    </source>
</evidence>
<keyword evidence="16 25" id="KW-0175">Coiled coil</keyword>
<dbReference type="GO" id="GO:0031201">
    <property type="term" value="C:SNARE complex"/>
    <property type="evidence" value="ECO:0007669"/>
    <property type="project" value="TreeGrafter"/>
</dbReference>
<dbReference type="GO" id="GO:0048278">
    <property type="term" value="P:vesicle docking"/>
    <property type="evidence" value="ECO:0007669"/>
    <property type="project" value="TreeGrafter"/>
</dbReference>
<evidence type="ECO:0000256" key="9">
    <source>
        <dbReference type="ARBA" id="ARBA00022553"/>
    </source>
</evidence>
<evidence type="ECO:0000256" key="20">
    <source>
        <dbReference type="ARBA" id="ARBA00023329"/>
    </source>
</evidence>
<evidence type="ECO:0000256" key="17">
    <source>
        <dbReference type="ARBA" id="ARBA00023128"/>
    </source>
</evidence>
<dbReference type="InterPro" id="IPR028676">
    <property type="entry name" value="STX17_SNARE"/>
</dbReference>
<dbReference type="Ensembl" id="ENSAPOT00000005582.1">
    <property type="protein sequence ID" value="ENSAPOP00000007077.1"/>
    <property type="gene ID" value="ENSAPOG00000008955.1"/>
</dbReference>